<dbReference type="OrthoDB" id="45365at2759"/>
<evidence type="ECO:0000259" key="2">
    <source>
        <dbReference type="SMART" id="SM00256"/>
    </source>
</evidence>
<evidence type="ECO:0000313" key="4">
    <source>
        <dbReference type="Proteomes" id="UP000467841"/>
    </source>
</evidence>
<keyword evidence="4" id="KW-1185">Reference proteome</keyword>
<dbReference type="InterPro" id="IPR036047">
    <property type="entry name" value="F-box-like_dom_sf"/>
</dbReference>
<sequence>MSSPEKKRRKTTTTTKTTNPSLKASPLLPPTPQSTSNLPLPDDLLLSCFARVSRLHYPTLSLVSKSFRSLLASPELYQTHLCSLRRRNRPQICHFRMICF</sequence>
<dbReference type="AlphaFoldDB" id="A0A6D2IG06"/>
<organism evidence="3 4">
    <name type="scientific">Microthlaspi erraticum</name>
    <dbReference type="NCBI Taxonomy" id="1685480"/>
    <lineage>
        <taxon>Eukaryota</taxon>
        <taxon>Viridiplantae</taxon>
        <taxon>Streptophyta</taxon>
        <taxon>Embryophyta</taxon>
        <taxon>Tracheophyta</taxon>
        <taxon>Spermatophyta</taxon>
        <taxon>Magnoliopsida</taxon>
        <taxon>eudicotyledons</taxon>
        <taxon>Gunneridae</taxon>
        <taxon>Pentapetalae</taxon>
        <taxon>rosids</taxon>
        <taxon>malvids</taxon>
        <taxon>Brassicales</taxon>
        <taxon>Brassicaceae</taxon>
        <taxon>Coluteocarpeae</taxon>
        <taxon>Microthlaspi</taxon>
    </lineage>
</organism>
<dbReference type="SUPFAM" id="SSF81383">
    <property type="entry name" value="F-box domain"/>
    <property type="match status" value="1"/>
</dbReference>
<dbReference type="PANTHER" id="PTHR24414:SF184">
    <property type="entry name" value="GALACTOSE OXIDASE_KELCH REPEAT SUPERFAMILY PROTEIN"/>
    <property type="match status" value="1"/>
</dbReference>
<feature type="region of interest" description="Disordered" evidence="1">
    <location>
        <begin position="1"/>
        <end position="36"/>
    </location>
</feature>
<feature type="compositionally biased region" description="Basic residues" evidence="1">
    <location>
        <begin position="1"/>
        <end position="11"/>
    </location>
</feature>
<dbReference type="Proteomes" id="UP000467841">
    <property type="component" value="Unassembled WGS sequence"/>
</dbReference>
<dbReference type="InterPro" id="IPR050354">
    <property type="entry name" value="F-box/kelch-repeat_ARATH"/>
</dbReference>
<evidence type="ECO:0000256" key="1">
    <source>
        <dbReference type="SAM" id="MobiDB-lite"/>
    </source>
</evidence>
<dbReference type="InterPro" id="IPR001810">
    <property type="entry name" value="F-box_dom"/>
</dbReference>
<evidence type="ECO:0000313" key="3">
    <source>
        <dbReference type="EMBL" id="CAA7023936.1"/>
    </source>
</evidence>
<reference evidence="3" key="1">
    <citation type="submission" date="2020-01" db="EMBL/GenBank/DDBJ databases">
        <authorList>
            <person name="Mishra B."/>
        </authorList>
    </citation>
    <scope>NUCLEOTIDE SEQUENCE [LARGE SCALE GENOMIC DNA]</scope>
</reference>
<proteinExistence type="predicted"/>
<protein>
    <recommendedName>
        <fullName evidence="2">F-box domain-containing protein</fullName>
    </recommendedName>
</protein>
<gene>
    <name evidence="3" type="ORF">MERR_LOCUS11171</name>
</gene>
<dbReference type="EMBL" id="CACVBM020000843">
    <property type="protein sequence ID" value="CAA7023936.1"/>
    <property type="molecule type" value="Genomic_DNA"/>
</dbReference>
<dbReference type="Pfam" id="PF00646">
    <property type="entry name" value="F-box"/>
    <property type="match status" value="1"/>
</dbReference>
<accession>A0A6D2IG06</accession>
<dbReference type="SMART" id="SM00256">
    <property type="entry name" value="FBOX"/>
    <property type="match status" value="1"/>
</dbReference>
<feature type="domain" description="F-box" evidence="2">
    <location>
        <begin position="40"/>
        <end position="80"/>
    </location>
</feature>
<comment type="caution">
    <text evidence="3">The sequence shown here is derived from an EMBL/GenBank/DDBJ whole genome shotgun (WGS) entry which is preliminary data.</text>
</comment>
<name>A0A6D2IG06_9BRAS</name>
<dbReference type="PANTHER" id="PTHR24414">
    <property type="entry name" value="F-BOX/KELCH-REPEAT PROTEIN SKIP4"/>
    <property type="match status" value="1"/>
</dbReference>